<dbReference type="EMBL" id="BSXT01001800">
    <property type="protein sequence ID" value="GMF45266.1"/>
    <property type="molecule type" value="Genomic_DNA"/>
</dbReference>
<dbReference type="AlphaFoldDB" id="A0A9W7CW96"/>
<dbReference type="Proteomes" id="UP001165121">
    <property type="component" value="Unassembled WGS sequence"/>
</dbReference>
<comment type="caution">
    <text evidence="2">The sequence shown here is derived from an EMBL/GenBank/DDBJ whole genome shotgun (WGS) entry which is preliminary data.</text>
</comment>
<protein>
    <submittedName>
        <fullName evidence="2">Unnamed protein product</fullName>
    </submittedName>
</protein>
<dbReference type="InterPro" id="IPR033121">
    <property type="entry name" value="PEPTIDASE_A1"/>
</dbReference>
<dbReference type="SUPFAM" id="SSF50630">
    <property type="entry name" value="Acid proteases"/>
    <property type="match status" value="1"/>
</dbReference>
<evidence type="ECO:0000313" key="3">
    <source>
        <dbReference type="Proteomes" id="UP001165121"/>
    </source>
</evidence>
<gene>
    <name evidence="2" type="ORF">Pfra01_001612600</name>
</gene>
<name>A0A9W7CW96_9STRA</name>
<dbReference type="OrthoDB" id="771136at2759"/>
<organism evidence="2 3">
    <name type="scientific">Phytophthora fragariaefolia</name>
    <dbReference type="NCBI Taxonomy" id="1490495"/>
    <lineage>
        <taxon>Eukaryota</taxon>
        <taxon>Sar</taxon>
        <taxon>Stramenopiles</taxon>
        <taxon>Oomycota</taxon>
        <taxon>Peronosporomycetes</taxon>
        <taxon>Peronosporales</taxon>
        <taxon>Peronosporaceae</taxon>
        <taxon>Phytophthora</taxon>
    </lineage>
</organism>
<evidence type="ECO:0000259" key="1">
    <source>
        <dbReference type="Pfam" id="PF00026"/>
    </source>
</evidence>
<keyword evidence="3" id="KW-1185">Reference proteome</keyword>
<feature type="domain" description="Peptidase A1" evidence="1">
    <location>
        <begin position="7"/>
        <end position="66"/>
    </location>
</feature>
<dbReference type="Gene3D" id="2.40.70.10">
    <property type="entry name" value="Acid Proteases"/>
    <property type="match status" value="1"/>
</dbReference>
<proteinExistence type="predicted"/>
<evidence type="ECO:0000313" key="2">
    <source>
        <dbReference type="EMBL" id="GMF45266.1"/>
    </source>
</evidence>
<sequence>MIPSEALANDGVLGLAFAGMSKINHPNIVDAVQNSNSELVSVFAFHLTNEAHEDRPEFHFGGYDLSVAGEGTALANFPVMTLPSEFKTD</sequence>
<dbReference type="Pfam" id="PF00026">
    <property type="entry name" value="Asp"/>
    <property type="match status" value="1"/>
</dbReference>
<dbReference type="InterPro" id="IPR021109">
    <property type="entry name" value="Peptidase_aspartic_dom_sf"/>
</dbReference>
<accession>A0A9W7CW96</accession>
<reference evidence="2" key="1">
    <citation type="submission" date="2023-04" db="EMBL/GenBank/DDBJ databases">
        <title>Phytophthora fragariaefolia NBRC 109709.</title>
        <authorList>
            <person name="Ichikawa N."/>
            <person name="Sato H."/>
            <person name="Tonouchi N."/>
        </authorList>
    </citation>
    <scope>NUCLEOTIDE SEQUENCE</scope>
    <source>
        <strain evidence="2">NBRC 109709</strain>
    </source>
</reference>